<gene>
    <name evidence="3" type="ORF">TAV2_LOCUS2646</name>
</gene>
<dbReference type="GO" id="GO:0035251">
    <property type="term" value="F:UDP-glucosyltransferase activity"/>
    <property type="evidence" value="ECO:0007669"/>
    <property type="project" value="InterPro"/>
</dbReference>
<evidence type="ECO:0000313" key="3">
    <source>
        <dbReference type="EMBL" id="CAH2036346.1"/>
    </source>
</evidence>
<comment type="similarity">
    <text evidence="1">Belongs to the UDP-glycosyltransferase family.</text>
</comment>
<dbReference type="InterPro" id="IPR002213">
    <property type="entry name" value="UDP_glucos_trans"/>
</dbReference>
<dbReference type="PANTHER" id="PTHR48049">
    <property type="entry name" value="GLYCOSYLTRANSFERASE"/>
    <property type="match status" value="1"/>
</dbReference>
<accession>A0AAU9R9C4</accession>
<dbReference type="FunFam" id="3.40.50.2000:FF:000087">
    <property type="entry name" value="Glycosyltransferase"/>
    <property type="match status" value="2"/>
</dbReference>
<dbReference type="Pfam" id="PF00201">
    <property type="entry name" value="UDPGT"/>
    <property type="match status" value="1"/>
</dbReference>
<protein>
    <submittedName>
        <fullName evidence="3">Uncharacterized protein</fullName>
    </submittedName>
</protein>
<dbReference type="Proteomes" id="UP000836841">
    <property type="component" value="Chromosome 1"/>
</dbReference>
<dbReference type="CDD" id="cd03784">
    <property type="entry name" value="GT1_Gtf-like"/>
    <property type="match status" value="2"/>
</dbReference>
<organism evidence="3 4">
    <name type="scientific">Thlaspi arvense</name>
    <name type="common">Field penny-cress</name>
    <dbReference type="NCBI Taxonomy" id="13288"/>
    <lineage>
        <taxon>Eukaryota</taxon>
        <taxon>Viridiplantae</taxon>
        <taxon>Streptophyta</taxon>
        <taxon>Embryophyta</taxon>
        <taxon>Tracheophyta</taxon>
        <taxon>Spermatophyta</taxon>
        <taxon>Magnoliopsida</taxon>
        <taxon>eudicotyledons</taxon>
        <taxon>Gunneridae</taxon>
        <taxon>Pentapetalae</taxon>
        <taxon>rosids</taxon>
        <taxon>malvids</taxon>
        <taxon>Brassicales</taxon>
        <taxon>Brassicaceae</taxon>
        <taxon>Thlaspideae</taxon>
        <taxon>Thlaspi</taxon>
    </lineage>
</organism>
<dbReference type="InterPro" id="IPR050481">
    <property type="entry name" value="UDP-glycosyltransf_plant"/>
</dbReference>
<dbReference type="PANTHER" id="PTHR48049:SF20">
    <property type="entry name" value="UDP-GLYCOSYLTRANSFERASE 79B4-RELATED"/>
    <property type="match status" value="1"/>
</dbReference>
<sequence length="832" mass="93138">MESKFHAFMYPWFGFGHMIPYMHLANKLADKGHKVTFLLPKKAQKQLQPLNLFPDSILFDPLTVPYVDGLPVGAETTSDLQSESKLILYDAMDLLRGQIEVKVRTLKPDLIFFDFVDWIPDMAKNLGVKSVCYQIVSAAFVAMFLAPGAELGFPPPGYPSSKVPLRGHDANLYSHFVNTRQMFFDRVTRCLKNCDIISIRTCAEIEGKSCGFIETQCQKKVLLTGPMFPEPQAKRVKPLEDQWNNWLNGFEPGSVVYCALGTHCFLEKDQFQELCLGLELTGLPFLVRAMPPRGSSTTQEALPKGFEERVKGRGTVCGGWLEQPLILSHGSVGCFVNQCGFGSMWESLVNDCQIVYIPLLADQALTTRLMTEEFQVSVRVQREDSGWFSKESLRDAVNSVMDKDSEIGKLVKRNHKKLKETLVSSFCSLKEMGSKFHAFMYPTFAFGHMIPYVHLANKLAEKGHKITFLLPKKAQKQLEHLSLFPESIVFDPLTLPPVEGLHAGAETLSDLPNAAGKVISDAMDLLRDQIEAKVRALKPDLIFFDFVYWIPEMAKEFGVKSVSYQIVSAVFVAMALAPGAELGLPQSSGYPSSKMALRGHDANLYSLFANSHQRLLGRITTGLKNCDVISIRTCAELESKYLGFIERECQRKVLLTGPMLPEPQEKSGKALENRWNHWLNGFEPGLVVFCAFGTQFLFEKDQFQELCLGMELTGLPFLIAVKPPRGSSTIQEALPEGFEEVKGRGMVLTTRMLAEELEVSVKVQREDSGWFSKESLRDAVKSVMDKDSEIGNLVRRNHKKLQETLVSPGLLSGYADKFVEALENEVTNTKSS</sequence>
<evidence type="ECO:0000256" key="1">
    <source>
        <dbReference type="ARBA" id="ARBA00009995"/>
    </source>
</evidence>
<dbReference type="Gene3D" id="3.40.50.2000">
    <property type="entry name" value="Glycogen Phosphorylase B"/>
    <property type="match status" value="4"/>
</dbReference>
<dbReference type="SUPFAM" id="SSF53756">
    <property type="entry name" value="UDP-Glycosyltransferase/glycogen phosphorylase"/>
    <property type="match status" value="2"/>
</dbReference>
<dbReference type="FunFam" id="3.40.50.2000:FF:000037">
    <property type="entry name" value="Glycosyltransferase"/>
    <property type="match status" value="1"/>
</dbReference>
<proteinExistence type="inferred from homology"/>
<reference evidence="3 4" key="1">
    <citation type="submission" date="2022-03" db="EMBL/GenBank/DDBJ databases">
        <authorList>
            <person name="Nunn A."/>
            <person name="Chopra R."/>
            <person name="Nunn A."/>
            <person name="Contreras Garrido A."/>
        </authorList>
    </citation>
    <scope>NUCLEOTIDE SEQUENCE [LARGE SCALE GENOMIC DNA]</scope>
</reference>
<keyword evidence="4" id="KW-1185">Reference proteome</keyword>
<keyword evidence="2" id="KW-0808">Transferase</keyword>
<name>A0AAU9R9C4_THLAR</name>
<dbReference type="EMBL" id="OU466857">
    <property type="protein sequence ID" value="CAH2036346.1"/>
    <property type="molecule type" value="Genomic_DNA"/>
</dbReference>
<evidence type="ECO:0000256" key="2">
    <source>
        <dbReference type="ARBA" id="ARBA00022679"/>
    </source>
</evidence>
<evidence type="ECO:0000313" key="4">
    <source>
        <dbReference type="Proteomes" id="UP000836841"/>
    </source>
</evidence>
<dbReference type="AlphaFoldDB" id="A0AAU9R9C4"/>